<accession>A0ABQ1HXC6</accession>
<evidence type="ECO:0008006" key="3">
    <source>
        <dbReference type="Google" id="ProtNLM"/>
    </source>
</evidence>
<reference evidence="2" key="1">
    <citation type="journal article" date="2019" name="Int. J. Syst. Evol. Microbiol.">
        <title>The Global Catalogue of Microorganisms (GCM) 10K type strain sequencing project: providing services to taxonomists for standard genome sequencing and annotation.</title>
        <authorList>
            <consortium name="The Broad Institute Genomics Platform"/>
            <consortium name="The Broad Institute Genome Sequencing Center for Infectious Disease"/>
            <person name="Wu L."/>
            <person name="Ma J."/>
        </authorList>
    </citation>
    <scope>NUCLEOTIDE SEQUENCE [LARGE SCALE GENOMIC DNA]</scope>
    <source>
        <strain evidence="2">CGMCC 1.10131</strain>
    </source>
</reference>
<sequence length="196" mass="22039">MNKLLGLSLSMVLLSGCASVDSTEPQRSEQQYRDTVVVNAEPGFSLYKGQTICPHPLLEDAMRNPQRSDLQAYDTFYQAVINKLRGLGLNYQNNADDNCDYWMAFALPTSNILSDEQLMSLFGISPGLTDNSDEHFQKATLMMSLYSSQLKANQWQLSLQAFAKVGSDAQGRRNMEISREGINYVVNRIFSYLNVN</sequence>
<evidence type="ECO:0000313" key="1">
    <source>
        <dbReference type="EMBL" id="GGA94957.1"/>
    </source>
</evidence>
<proteinExistence type="predicted"/>
<dbReference type="RefSeq" id="WP_055731488.1">
    <property type="nucleotide sequence ID" value="NZ_BMDY01000002.1"/>
</dbReference>
<protein>
    <recommendedName>
        <fullName evidence="3">DUF4136 domain-containing protein</fullName>
    </recommendedName>
</protein>
<keyword evidence="2" id="KW-1185">Reference proteome</keyword>
<gene>
    <name evidence="1" type="ORF">GCM10007414_04630</name>
</gene>
<name>A0ABQ1HXC6_9ALTE</name>
<dbReference type="EMBL" id="BMDY01000002">
    <property type="protein sequence ID" value="GGA94957.1"/>
    <property type="molecule type" value="Genomic_DNA"/>
</dbReference>
<comment type="caution">
    <text evidence="1">The sequence shown here is derived from an EMBL/GenBank/DDBJ whole genome shotgun (WGS) entry which is preliminary data.</text>
</comment>
<dbReference type="PROSITE" id="PS51257">
    <property type="entry name" value="PROKAR_LIPOPROTEIN"/>
    <property type="match status" value="1"/>
</dbReference>
<evidence type="ECO:0000313" key="2">
    <source>
        <dbReference type="Proteomes" id="UP000651977"/>
    </source>
</evidence>
<dbReference type="Proteomes" id="UP000651977">
    <property type="component" value="Unassembled WGS sequence"/>
</dbReference>
<organism evidence="1 2">
    <name type="scientific">Agarivorans gilvus</name>
    <dbReference type="NCBI Taxonomy" id="680279"/>
    <lineage>
        <taxon>Bacteria</taxon>
        <taxon>Pseudomonadati</taxon>
        <taxon>Pseudomonadota</taxon>
        <taxon>Gammaproteobacteria</taxon>
        <taxon>Alteromonadales</taxon>
        <taxon>Alteromonadaceae</taxon>
        <taxon>Agarivorans</taxon>
    </lineage>
</organism>